<dbReference type="EMBL" id="MU277220">
    <property type="protein sequence ID" value="KAI0060272.1"/>
    <property type="molecule type" value="Genomic_DNA"/>
</dbReference>
<organism evidence="1 2">
    <name type="scientific">Artomyces pyxidatus</name>
    <dbReference type="NCBI Taxonomy" id="48021"/>
    <lineage>
        <taxon>Eukaryota</taxon>
        <taxon>Fungi</taxon>
        <taxon>Dikarya</taxon>
        <taxon>Basidiomycota</taxon>
        <taxon>Agaricomycotina</taxon>
        <taxon>Agaricomycetes</taxon>
        <taxon>Russulales</taxon>
        <taxon>Auriscalpiaceae</taxon>
        <taxon>Artomyces</taxon>
    </lineage>
</organism>
<evidence type="ECO:0000313" key="1">
    <source>
        <dbReference type="EMBL" id="KAI0060272.1"/>
    </source>
</evidence>
<accession>A0ACB8SVQ6</accession>
<gene>
    <name evidence="1" type="ORF">BV25DRAFT_1839795</name>
</gene>
<proteinExistence type="predicted"/>
<protein>
    <submittedName>
        <fullName evidence="1">Uncharacterized protein</fullName>
    </submittedName>
</protein>
<sequence length="505" mass="55050">MDLDPTDLLDEFCDWMDTIDDETGLICPPWRIHARRMLEDAVEFDHRLERLGQSQLLCKFMHVYDEQAHLHRYVVCAFVGEEWGNMELQYMISPLVVTATWIVGSSARPCASDAIVASLHHISSFSPLSKRTLCRERPLADGVKLYRIVFGTKVSCVLWVLSDHLTTYNVDNAAIDYYGEIQFIGIHVLCALRAFTAAASRAPALLTARDSRTVCAENCGHGHVLSTSARNVVSATSFRMRRRLVPCECSQCEGVRQVTSSERQKHLERDELARLVVAKVESEPAVTPSELVSSTSVTGLNQSDYAQDVDMATSDRLPRGSTPHPHYGMATPSVTEEPASNPVAEELWEHSVPPSTSSNSVLSPNTDPLSGYTIDDNWEDHVGDGAGFEDTVTVPTPSDRPCPDIPLLSSAGEPAVQNTVNLNRRLSPCSALPDVSAISSPLGVPAAKHNENTLDPFFQPTQPTSSFSVGGVHPQRGIVMLSTSHFEPAMCSSSSLASSSSLSAS</sequence>
<evidence type="ECO:0000313" key="2">
    <source>
        <dbReference type="Proteomes" id="UP000814140"/>
    </source>
</evidence>
<reference evidence="1" key="2">
    <citation type="journal article" date="2022" name="New Phytol.">
        <title>Evolutionary transition to the ectomycorrhizal habit in the genomes of a hyperdiverse lineage of mushroom-forming fungi.</title>
        <authorList>
            <person name="Looney B."/>
            <person name="Miyauchi S."/>
            <person name="Morin E."/>
            <person name="Drula E."/>
            <person name="Courty P.E."/>
            <person name="Kohler A."/>
            <person name="Kuo A."/>
            <person name="LaButti K."/>
            <person name="Pangilinan J."/>
            <person name="Lipzen A."/>
            <person name="Riley R."/>
            <person name="Andreopoulos W."/>
            <person name="He G."/>
            <person name="Johnson J."/>
            <person name="Nolan M."/>
            <person name="Tritt A."/>
            <person name="Barry K.W."/>
            <person name="Grigoriev I.V."/>
            <person name="Nagy L.G."/>
            <person name="Hibbett D."/>
            <person name="Henrissat B."/>
            <person name="Matheny P.B."/>
            <person name="Labbe J."/>
            <person name="Martin F.M."/>
        </authorList>
    </citation>
    <scope>NUCLEOTIDE SEQUENCE</scope>
    <source>
        <strain evidence="1">HHB10654</strain>
    </source>
</reference>
<name>A0ACB8SVQ6_9AGAM</name>
<comment type="caution">
    <text evidence="1">The sequence shown here is derived from an EMBL/GenBank/DDBJ whole genome shotgun (WGS) entry which is preliminary data.</text>
</comment>
<reference evidence="1" key="1">
    <citation type="submission" date="2021-03" db="EMBL/GenBank/DDBJ databases">
        <authorList>
            <consortium name="DOE Joint Genome Institute"/>
            <person name="Ahrendt S."/>
            <person name="Looney B.P."/>
            <person name="Miyauchi S."/>
            <person name="Morin E."/>
            <person name="Drula E."/>
            <person name="Courty P.E."/>
            <person name="Chicoki N."/>
            <person name="Fauchery L."/>
            <person name="Kohler A."/>
            <person name="Kuo A."/>
            <person name="Labutti K."/>
            <person name="Pangilinan J."/>
            <person name="Lipzen A."/>
            <person name="Riley R."/>
            <person name="Andreopoulos W."/>
            <person name="He G."/>
            <person name="Johnson J."/>
            <person name="Barry K.W."/>
            <person name="Grigoriev I.V."/>
            <person name="Nagy L."/>
            <person name="Hibbett D."/>
            <person name="Henrissat B."/>
            <person name="Matheny P.B."/>
            <person name="Labbe J."/>
            <person name="Martin F."/>
        </authorList>
    </citation>
    <scope>NUCLEOTIDE SEQUENCE</scope>
    <source>
        <strain evidence="1">HHB10654</strain>
    </source>
</reference>
<dbReference type="Proteomes" id="UP000814140">
    <property type="component" value="Unassembled WGS sequence"/>
</dbReference>
<keyword evidence="2" id="KW-1185">Reference proteome</keyword>